<dbReference type="KEGG" id="bon:A361_01075"/>
<sequence length="155" mass="18527">MYVDNIRTAISELKPEEYKEYLERLRLVLRKNYSKNVKPSELKQRVDEFVAGRDPKIDSFESYLLTFDEFTSDGAINALNKKKVNMPTTWRELLIKVTEDRTISPDIMKHLEDEQIIKEVKTMFQLSIKFCSSNNHEQFYNQLYQFNQFLKIGMR</sequence>
<proteinExistence type="predicted"/>
<dbReference type="STRING" id="1196031.A361_01075"/>
<gene>
    <name evidence="1" type="ORF">A361_01075</name>
</gene>
<dbReference type="eggNOG" id="ENOG502ZPFF">
    <property type="taxonomic scope" value="Bacteria"/>
</dbReference>
<organism evidence="1 2">
    <name type="scientific">Cytobacillus oceanisediminis 2691</name>
    <dbReference type="NCBI Taxonomy" id="1196031"/>
    <lineage>
        <taxon>Bacteria</taxon>
        <taxon>Bacillati</taxon>
        <taxon>Bacillota</taxon>
        <taxon>Bacilli</taxon>
        <taxon>Bacillales</taxon>
        <taxon>Bacillaceae</taxon>
        <taxon>Cytobacillus</taxon>
    </lineage>
</organism>
<dbReference type="Proteomes" id="UP000077856">
    <property type="component" value="Chromosome"/>
</dbReference>
<accession>A0A160M621</accession>
<dbReference type="AlphaFoldDB" id="A0A160M621"/>
<evidence type="ECO:0000313" key="1">
    <source>
        <dbReference type="EMBL" id="AND37810.1"/>
    </source>
</evidence>
<protein>
    <submittedName>
        <fullName evidence="1">Uncharacterized protein</fullName>
    </submittedName>
</protein>
<reference evidence="1 2" key="1">
    <citation type="submission" date="2016-04" db="EMBL/GenBank/DDBJ databases">
        <title>Complete genome sequence of Bacillus oceanisediminis strain 2691.</title>
        <authorList>
            <person name="Jeong H."/>
            <person name="Kim H.J."/>
            <person name="Lee D.-W."/>
        </authorList>
    </citation>
    <scope>NUCLEOTIDE SEQUENCE [LARGE SCALE GENOMIC DNA]</scope>
    <source>
        <strain evidence="1 2">2691</strain>
    </source>
</reference>
<name>A0A160M621_9BACI</name>
<evidence type="ECO:0000313" key="2">
    <source>
        <dbReference type="Proteomes" id="UP000077856"/>
    </source>
</evidence>
<dbReference type="EMBL" id="CP015506">
    <property type="protein sequence ID" value="AND37810.1"/>
    <property type="molecule type" value="Genomic_DNA"/>
</dbReference>